<dbReference type="HOGENOM" id="CLU_452709_0_0_1"/>
<dbReference type="eggNOG" id="ENOG502T43W">
    <property type="taxonomic scope" value="Eukaryota"/>
</dbReference>
<reference evidence="3 4" key="1">
    <citation type="submission" date="2013-03" db="EMBL/GenBank/DDBJ databases">
        <title>The Genome Sequence of Phialophora europaea CBS 101466.</title>
        <authorList>
            <consortium name="The Broad Institute Genomics Platform"/>
            <person name="Cuomo C."/>
            <person name="de Hoog S."/>
            <person name="Gorbushina A."/>
            <person name="Walker B."/>
            <person name="Young S.K."/>
            <person name="Zeng Q."/>
            <person name="Gargeya S."/>
            <person name="Fitzgerald M."/>
            <person name="Haas B."/>
            <person name="Abouelleil A."/>
            <person name="Allen A.W."/>
            <person name="Alvarado L."/>
            <person name="Arachchi H.M."/>
            <person name="Berlin A.M."/>
            <person name="Chapman S.B."/>
            <person name="Gainer-Dewar J."/>
            <person name="Goldberg J."/>
            <person name="Griggs A."/>
            <person name="Gujja S."/>
            <person name="Hansen M."/>
            <person name="Howarth C."/>
            <person name="Imamovic A."/>
            <person name="Ireland A."/>
            <person name="Larimer J."/>
            <person name="McCowan C."/>
            <person name="Murphy C."/>
            <person name="Pearson M."/>
            <person name="Poon T.W."/>
            <person name="Priest M."/>
            <person name="Roberts A."/>
            <person name="Saif S."/>
            <person name="Shea T."/>
            <person name="Sisk P."/>
            <person name="Sykes S."/>
            <person name="Wortman J."/>
            <person name="Nusbaum C."/>
            <person name="Birren B."/>
        </authorList>
    </citation>
    <scope>NUCLEOTIDE SEQUENCE [LARGE SCALE GENOMIC DNA]</scope>
    <source>
        <strain evidence="3 4">CBS 101466</strain>
    </source>
</reference>
<keyword evidence="4" id="KW-1185">Reference proteome</keyword>
<organism evidence="3 4">
    <name type="scientific">Cyphellophora europaea (strain CBS 101466)</name>
    <name type="common">Phialophora europaea</name>
    <dbReference type="NCBI Taxonomy" id="1220924"/>
    <lineage>
        <taxon>Eukaryota</taxon>
        <taxon>Fungi</taxon>
        <taxon>Dikarya</taxon>
        <taxon>Ascomycota</taxon>
        <taxon>Pezizomycotina</taxon>
        <taxon>Eurotiomycetes</taxon>
        <taxon>Chaetothyriomycetidae</taxon>
        <taxon>Chaetothyriales</taxon>
        <taxon>Cyphellophoraceae</taxon>
        <taxon>Cyphellophora</taxon>
    </lineage>
</organism>
<gene>
    <name evidence="3" type="ORF">HMPREF1541_00452</name>
</gene>
<feature type="region of interest" description="Disordered" evidence="2">
    <location>
        <begin position="50"/>
        <end position="111"/>
    </location>
</feature>
<dbReference type="InParanoid" id="W2SDZ2"/>
<feature type="region of interest" description="Disordered" evidence="2">
    <location>
        <begin position="584"/>
        <end position="603"/>
    </location>
</feature>
<evidence type="ECO:0008006" key="5">
    <source>
        <dbReference type="Google" id="ProtNLM"/>
    </source>
</evidence>
<dbReference type="OrthoDB" id="4111371at2759"/>
<dbReference type="PANTHER" id="PTHR37540:SF5">
    <property type="entry name" value="TRANSCRIPTION FACTOR DOMAIN-CONTAINING PROTEIN"/>
    <property type="match status" value="1"/>
</dbReference>
<name>W2SDZ2_CYPE1</name>
<dbReference type="Proteomes" id="UP000030752">
    <property type="component" value="Unassembled WGS sequence"/>
</dbReference>
<dbReference type="VEuPathDB" id="FungiDB:HMPREF1541_00452"/>
<dbReference type="PANTHER" id="PTHR37540">
    <property type="entry name" value="TRANSCRIPTION FACTOR (ACR-2), PUTATIVE-RELATED-RELATED"/>
    <property type="match status" value="1"/>
</dbReference>
<evidence type="ECO:0000313" key="3">
    <source>
        <dbReference type="EMBL" id="ETN46268.1"/>
    </source>
</evidence>
<sequence length="603" mass="67339">MADKRKKDNDPAFFKGEFSFVNKDANNIESKDHNAAVSWHVMNRYERWKKQEQARKLRASANVPIGPLSTSARNSPSESHRSSQSRSRGSPPTSTTQPAATPSTLFGLDPWTVDPSMQPTFSASDMPSLPATGSFLPSAVSSPSTHSSSHDDPFAMLSFSPSVDMPTTTDNFDVQLPTNNPLANRLVSFAYETLIPQLWPTEAGNVPGHYEISRSWDDAAAISQDVCYANAYLALLAVALAQSSDDSTLSQHAGTFKSQAMTELRQRVAARTGTQDLLTLKAILKLFCAETIIDNTAVARVHLKMLRSLVVAGGGVILLDSWFREDLLSCDCYFALKYGTRPVLPAAEWTPGPLSQPWKARLVSAGIFGDHTAGLDNLIEHPILKAVAMDLRELFRAQEYILTHEVPTEDQLLRWRQLRKFDCISRLADHYTNLTIYAHLYDFPRTQMMVTLTIALLGNMVLGCPEPIRFGKKLLRELRNKVDEATVEVEESDSQRLRYWALYIGSLAERVYGNGNEHEDWFAKQLKTMAAGLRLESWEDTKKMLRQLLFSVRLHQEVEGRRAHRTNDFTTGLYSICGTSWRQPLLPQSPTDRSSGKGKGRGS</sequence>
<protein>
    <recommendedName>
        <fullName evidence="5">Transcription factor domain-containing protein</fullName>
    </recommendedName>
</protein>
<keyword evidence="1" id="KW-0175">Coiled coil</keyword>
<feature type="compositionally biased region" description="Low complexity" evidence="2">
    <location>
        <begin position="71"/>
        <end position="104"/>
    </location>
</feature>
<accession>W2SDZ2</accession>
<proteinExistence type="predicted"/>
<dbReference type="EMBL" id="KB822711">
    <property type="protein sequence ID" value="ETN46268.1"/>
    <property type="molecule type" value="Genomic_DNA"/>
</dbReference>
<dbReference type="GeneID" id="19967791"/>
<evidence type="ECO:0000256" key="2">
    <source>
        <dbReference type="SAM" id="MobiDB-lite"/>
    </source>
</evidence>
<feature type="coiled-coil region" evidence="1">
    <location>
        <begin position="468"/>
        <end position="495"/>
    </location>
</feature>
<evidence type="ECO:0000313" key="4">
    <source>
        <dbReference type="Proteomes" id="UP000030752"/>
    </source>
</evidence>
<evidence type="ECO:0000256" key="1">
    <source>
        <dbReference type="SAM" id="Coils"/>
    </source>
</evidence>
<dbReference type="AlphaFoldDB" id="W2SDZ2"/>
<dbReference type="RefSeq" id="XP_008710980.1">
    <property type="nucleotide sequence ID" value="XM_008712758.1"/>
</dbReference>